<dbReference type="SUPFAM" id="SSF52266">
    <property type="entry name" value="SGNH hydrolase"/>
    <property type="match status" value="1"/>
</dbReference>
<dbReference type="Gene3D" id="3.40.50.1110">
    <property type="entry name" value="SGNH hydrolase"/>
    <property type="match status" value="1"/>
</dbReference>
<evidence type="ECO:0000313" key="1">
    <source>
        <dbReference type="EMBL" id="CAB4017569.1"/>
    </source>
</evidence>
<dbReference type="PROSITE" id="PS50878">
    <property type="entry name" value="RT_POL"/>
    <property type="match status" value="1"/>
</dbReference>
<dbReference type="InterPro" id="IPR036514">
    <property type="entry name" value="SGNH_hydro_sf"/>
</dbReference>
<reference evidence="1" key="1">
    <citation type="submission" date="2020-04" db="EMBL/GenBank/DDBJ databases">
        <authorList>
            <person name="Alioto T."/>
            <person name="Alioto T."/>
            <person name="Gomez Garrido J."/>
        </authorList>
    </citation>
    <scope>NUCLEOTIDE SEQUENCE</scope>
    <source>
        <strain evidence="1">A484AB</strain>
    </source>
</reference>
<dbReference type="InterPro" id="IPR000477">
    <property type="entry name" value="RT_dom"/>
</dbReference>
<evidence type="ECO:0000313" key="2">
    <source>
        <dbReference type="Proteomes" id="UP001152795"/>
    </source>
</evidence>
<sequence length="445" mass="49481">PSSVGSSICDEDTLKSISVSTEETSCLLSNLSTDKATGRDEISARLLKECSNEIAPSLTALFNKSLTLGKVPQEWKEANVVPVPKKGNVHEVSNYRPISLLSLVSKLLEQVVHLHVSEFVESSLSSLQHGFRKRRSCVTQLLGVFHDVGKALDSGKEADMVYLDFSKAFDSVSHRNLLLKLEQHGISGSLLNWFSDYLSERRQRVVVDGVSSSFLNVTSGVPQGSVLGPLLFLIYANDLPKAANHSTVPMFADDSKCYRQITQPRDRDLLQDDLNSLHQWSKTWDLNFNAKKASVKLHGIGGRTVDKLIAFDLDKVRSFRPAIVILEVGTNDLSHSKPEVVGSKIDDLVHLLLQLPYVQIVGVCLITHRAASPEFNRQAFILNQYLEVVLDGVPNVFCWSHKGFLQRVKSPFLPDGVHFNRRAQYTLYRSYRGAILKVLASLPSC</sequence>
<organism evidence="1 2">
    <name type="scientific">Paramuricea clavata</name>
    <name type="common">Red gorgonian</name>
    <name type="synonym">Violescent sea-whip</name>
    <dbReference type="NCBI Taxonomy" id="317549"/>
    <lineage>
        <taxon>Eukaryota</taxon>
        <taxon>Metazoa</taxon>
        <taxon>Cnidaria</taxon>
        <taxon>Anthozoa</taxon>
        <taxon>Octocorallia</taxon>
        <taxon>Malacalcyonacea</taxon>
        <taxon>Plexauridae</taxon>
        <taxon>Paramuricea</taxon>
    </lineage>
</organism>
<comment type="caution">
    <text evidence="1">The sequence shown here is derived from an EMBL/GenBank/DDBJ whole genome shotgun (WGS) entry which is preliminary data.</text>
</comment>
<dbReference type="PANTHER" id="PTHR33332">
    <property type="entry name" value="REVERSE TRANSCRIPTASE DOMAIN-CONTAINING PROTEIN"/>
    <property type="match status" value="1"/>
</dbReference>
<dbReference type="Pfam" id="PF00078">
    <property type="entry name" value="RVT_1"/>
    <property type="match status" value="1"/>
</dbReference>
<dbReference type="InterPro" id="IPR043502">
    <property type="entry name" value="DNA/RNA_pol_sf"/>
</dbReference>
<dbReference type="AlphaFoldDB" id="A0A7D9J088"/>
<name>A0A7D9J088_PARCT</name>
<dbReference type="CDD" id="cd01650">
    <property type="entry name" value="RT_nLTR_like"/>
    <property type="match status" value="1"/>
</dbReference>
<protein>
    <submittedName>
        <fullName evidence="1">Uncharacterized protein</fullName>
    </submittedName>
</protein>
<dbReference type="OrthoDB" id="5987456at2759"/>
<accession>A0A7D9J088</accession>
<dbReference type="Proteomes" id="UP001152795">
    <property type="component" value="Unassembled WGS sequence"/>
</dbReference>
<keyword evidence="2" id="KW-1185">Reference proteome</keyword>
<dbReference type="EMBL" id="CACRXK020009607">
    <property type="protein sequence ID" value="CAB4017569.1"/>
    <property type="molecule type" value="Genomic_DNA"/>
</dbReference>
<dbReference type="SUPFAM" id="SSF56672">
    <property type="entry name" value="DNA/RNA polymerases"/>
    <property type="match status" value="1"/>
</dbReference>
<gene>
    <name evidence="1" type="ORF">PACLA_8A024654</name>
</gene>
<proteinExistence type="predicted"/>
<feature type="non-terminal residue" evidence="1">
    <location>
        <position position="1"/>
    </location>
</feature>